<dbReference type="NCBIfam" id="NF000845">
    <property type="entry name" value="PRK00071.2-4"/>
    <property type="match status" value="1"/>
</dbReference>
<reference evidence="13" key="1">
    <citation type="submission" date="2018-08" db="EMBL/GenBank/DDBJ databases">
        <authorList>
            <person name="Jin W."/>
            <person name="Wang H."/>
            <person name="Yang Y."/>
            <person name="Li M."/>
            <person name="Liu J."/>
        </authorList>
    </citation>
    <scope>NUCLEOTIDE SEQUENCE</scope>
    <source>
        <strain evidence="13">AESS21</strain>
    </source>
</reference>
<keyword evidence="5 11" id="KW-0808">Transferase</keyword>
<evidence type="ECO:0000256" key="2">
    <source>
        <dbReference type="ARBA" id="ARBA00005019"/>
    </source>
</evidence>
<evidence type="ECO:0000256" key="7">
    <source>
        <dbReference type="ARBA" id="ARBA00022741"/>
    </source>
</evidence>
<evidence type="ECO:0000256" key="3">
    <source>
        <dbReference type="ARBA" id="ARBA00009014"/>
    </source>
</evidence>
<evidence type="ECO:0000256" key="10">
    <source>
        <dbReference type="ARBA" id="ARBA00048721"/>
    </source>
</evidence>
<comment type="similarity">
    <text evidence="3 11">Belongs to the NadD family.</text>
</comment>
<evidence type="ECO:0000256" key="4">
    <source>
        <dbReference type="ARBA" id="ARBA00022642"/>
    </source>
</evidence>
<dbReference type="NCBIfam" id="TIGR00125">
    <property type="entry name" value="cyt_tran_rel"/>
    <property type="match status" value="1"/>
</dbReference>
<dbReference type="PANTHER" id="PTHR39321">
    <property type="entry name" value="NICOTINATE-NUCLEOTIDE ADENYLYLTRANSFERASE-RELATED"/>
    <property type="match status" value="1"/>
</dbReference>
<dbReference type="InterPro" id="IPR004821">
    <property type="entry name" value="Cyt_trans-like"/>
</dbReference>
<evidence type="ECO:0000256" key="5">
    <source>
        <dbReference type="ARBA" id="ARBA00022679"/>
    </source>
</evidence>
<dbReference type="HAMAP" id="MF_00244">
    <property type="entry name" value="NaMN_adenylyltr"/>
    <property type="match status" value="1"/>
</dbReference>
<evidence type="ECO:0000256" key="11">
    <source>
        <dbReference type="HAMAP-Rule" id="MF_00244"/>
    </source>
</evidence>
<dbReference type="EC" id="2.7.7.18" evidence="11"/>
<dbReference type="CDD" id="cd02165">
    <property type="entry name" value="NMNAT"/>
    <property type="match status" value="1"/>
</dbReference>
<dbReference type="InterPro" id="IPR014729">
    <property type="entry name" value="Rossmann-like_a/b/a_fold"/>
</dbReference>
<evidence type="ECO:0000256" key="1">
    <source>
        <dbReference type="ARBA" id="ARBA00002324"/>
    </source>
</evidence>
<dbReference type="GO" id="GO:0009435">
    <property type="term" value="P:NAD+ biosynthetic process"/>
    <property type="evidence" value="ECO:0007669"/>
    <property type="project" value="UniProtKB-UniRule"/>
</dbReference>
<comment type="caution">
    <text evidence="13">The sequence shown here is derived from an EMBL/GenBank/DDBJ whole genome shotgun (WGS) entry which is preliminary data.</text>
</comment>
<comment type="pathway">
    <text evidence="2 11">Cofactor biosynthesis; NAD(+) biosynthesis; deamido-NAD(+) from nicotinate D-ribonucleotide: step 1/1.</text>
</comment>
<dbReference type="AlphaFoldDB" id="A0A944CG14"/>
<keyword evidence="7 11" id="KW-0547">Nucleotide-binding</keyword>
<dbReference type="PANTHER" id="PTHR39321:SF3">
    <property type="entry name" value="PHOSPHOPANTETHEINE ADENYLYLTRANSFERASE"/>
    <property type="match status" value="1"/>
</dbReference>
<gene>
    <name evidence="11" type="primary">nadD</name>
    <name evidence="13" type="ORF">DYI23_19205</name>
</gene>
<name>A0A944CG14_9HYPH</name>
<evidence type="ECO:0000259" key="12">
    <source>
        <dbReference type="Pfam" id="PF01467"/>
    </source>
</evidence>
<dbReference type="Pfam" id="PF01467">
    <property type="entry name" value="CTP_transf_like"/>
    <property type="match status" value="1"/>
</dbReference>
<keyword evidence="6 11" id="KW-0548">Nucleotidyltransferase</keyword>
<organism evidence="13 14">
    <name type="scientific">Roseibium polysiphoniae</name>
    <dbReference type="NCBI Taxonomy" id="2571221"/>
    <lineage>
        <taxon>Bacteria</taxon>
        <taxon>Pseudomonadati</taxon>
        <taxon>Pseudomonadota</taxon>
        <taxon>Alphaproteobacteria</taxon>
        <taxon>Hyphomicrobiales</taxon>
        <taxon>Stappiaceae</taxon>
        <taxon>Roseibium</taxon>
    </lineage>
</organism>
<feature type="domain" description="Cytidyltransferase-like" evidence="12">
    <location>
        <begin position="28"/>
        <end position="207"/>
    </location>
</feature>
<keyword evidence="4 11" id="KW-0662">Pyridine nucleotide biosynthesis</keyword>
<evidence type="ECO:0000313" key="13">
    <source>
        <dbReference type="EMBL" id="MBS8262364.1"/>
    </source>
</evidence>
<dbReference type="NCBIfam" id="NF000843">
    <property type="entry name" value="PRK00071.2-2"/>
    <property type="match status" value="1"/>
</dbReference>
<evidence type="ECO:0000256" key="6">
    <source>
        <dbReference type="ARBA" id="ARBA00022695"/>
    </source>
</evidence>
<dbReference type="EMBL" id="QTKU01000005">
    <property type="protein sequence ID" value="MBS8262364.1"/>
    <property type="molecule type" value="Genomic_DNA"/>
</dbReference>
<evidence type="ECO:0000256" key="8">
    <source>
        <dbReference type="ARBA" id="ARBA00022840"/>
    </source>
</evidence>
<dbReference type="GO" id="GO:0004515">
    <property type="term" value="F:nicotinate-nucleotide adenylyltransferase activity"/>
    <property type="evidence" value="ECO:0007669"/>
    <property type="project" value="UniProtKB-UniRule"/>
</dbReference>
<comment type="catalytic activity">
    <reaction evidence="10 11">
        <text>nicotinate beta-D-ribonucleotide + ATP + H(+) = deamido-NAD(+) + diphosphate</text>
        <dbReference type="Rhea" id="RHEA:22860"/>
        <dbReference type="ChEBI" id="CHEBI:15378"/>
        <dbReference type="ChEBI" id="CHEBI:30616"/>
        <dbReference type="ChEBI" id="CHEBI:33019"/>
        <dbReference type="ChEBI" id="CHEBI:57502"/>
        <dbReference type="ChEBI" id="CHEBI:58437"/>
        <dbReference type="EC" id="2.7.7.18"/>
    </reaction>
</comment>
<evidence type="ECO:0000313" key="14">
    <source>
        <dbReference type="Proteomes" id="UP000705379"/>
    </source>
</evidence>
<comment type="function">
    <text evidence="1 11">Catalyzes the reversible adenylation of nicotinate mononucleotide (NaMN) to nicotinic acid adenine dinucleotide (NaAD).</text>
</comment>
<dbReference type="Proteomes" id="UP000705379">
    <property type="component" value="Unassembled WGS sequence"/>
</dbReference>
<dbReference type="NCBIfam" id="TIGR00482">
    <property type="entry name" value="nicotinate (nicotinamide) nucleotide adenylyltransferase"/>
    <property type="match status" value="1"/>
</dbReference>
<keyword evidence="8 11" id="KW-0067">ATP-binding</keyword>
<sequence length="211" mass="23439">MTACPGQEKLVPEWLKLPHAERGNRIGLFGGSFNPAHSGHLLVAETALKRLDLDQVWWLVTPGNPLKNHAELAPLEMRVHMTSALANHPKMRVCAHEVILGSPYTAKTIQLLKRKRPALNFVWIMGADNLAGFHNWQDWRSIVQTVPIAIIDRPGSSLATLGAPLAKAYERQRVAEEDAPLLAYLKSPAWTFLHTALDNTSSTGLRQKKIP</sequence>
<protein>
    <recommendedName>
        <fullName evidence="11">Probable nicotinate-nucleotide adenylyltransferase</fullName>
        <ecNumber evidence="11">2.7.7.18</ecNumber>
    </recommendedName>
    <alternativeName>
        <fullName evidence="11">Deamido-NAD(+) diphosphorylase</fullName>
    </alternativeName>
    <alternativeName>
        <fullName evidence="11">Deamido-NAD(+) pyrophosphorylase</fullName>
    </alternativeName>
    <alternativeName>
        <fullName evidence="11">Nicotinate mononucleotide adenylyltransferase</fullName>
        <shortName evidence="11">NaMN adenylyltransferase</shortName>
    </alternativeName>
</protein>
<keyword evidence="9 11" id="KW-0520">NAD</keyword>
<dbReference type="GO" id="GO:0005524">
    <property type="term" value="F:ATP binding"/>
    <property type="evidence" value="ECO:0007669"/>
    <property type="project" value="UniProtKB-KW"/>
</dbReference>
<dbReference type="Gene3D" id="3.40.50.620">
    <property type="entry name" value="HUPs"/>
    <property type="match status" value="1"/>
</dbReference>
<dbReference type="RefSeq" id="WP_213217644.1">
    <property type="nucleotide sequence ID" value="NZ_QTKU01000005.1"/>
</dbReference>
<proteinExistence type="inferred from homology"/>
<evidence type="ECO:0000256" key="9">
    <source>
        <dbReference type="ARBA" id="ARBA00023027"/>
    </source>
</evidence>
<dbReference type="InterPro" id="IPR005248">
    <property type="entry name" value="NadD/NMNAT"/>
</dbReference>
<dbReference type="SUPFAM" id="SSF52374">
    <property type="entry name" value="Nucleotidylyl transferase"/>
    <property type="match status" value="1"/>
</dbReference>
<reference evidence="13" key="2">
    <citation type="journal article" date="2021" name="Microorganisms">
        <title>Bacterial Dimethylsulfoniopropionate Biosynthesis in the East China Sea.</title>
        <authorList>
            <person name="Liu J."/>
            <person name="Zhang Y."/>
            <person name="Liu J."/>
            <person name="Zhong H."/>
            <person name="Williams B.T."/>
            <person name="Zheng Y."/>
            <person name="Curson A.R.J."/>
            <person name="Sun C."/>
            <person name="Sun H."/>
            <person name="Song D."/>
            <person name="Wagner Mackenzie B."/>
            <person name="Bermejo Martinez A."/>
            <person name="Todd J.D."/>
            <person name="Zhang X.H."/>
        </authorList>
    </citation>
    <scope>NUCLEOTIDE SEQUENCE</scope>
    <source>
        <strain evidence="13">AESS21</strain>
    </source>
</reference>
<accession>A0A944CG14</accession>